<gene>
    <name evidence="11" type="ORF">BSK56_22835</name>
</gene>
<evidence type="ECO:0000259" key="9">
    <source>
        <dbReference type="PROSITE" id="PS01124"/>
    </source>
</evidence>
<evidence type="ECO:0000256" key="8">
    <source>
        <dbReference type="PROSITE-ProRule" id="PRU00169"/>
    </source>
</evidence>
<keyword evidence="4" id="KW-0902">Two-component regulatory system</keyword>
<dbReference type="InterPro" id="IPR051552">
    <property type="entry name" value="HptR"/>
</dbReference>
<dbReference type="InterPro" id="IPR011006">
    <property type="entry name" value="CheY-like_superfamily"/>
</dbReference>
<keyword evidence="5" id="KW-0805">Transcription regulation</keyword>
<dbReference type="PANTHER" id="PTHR42713:SF3">
    <property type="entry name" value="TRANSCRIPTIONAL REGULATORY PROTEIN HPTR"/>
    <property type="match status" value="1"/>
</dbReference>
<dbReference type="PANTHER" id="PTHR42713">
    <property type="entry name" value="HISTIDINE KINASE-RELATED"/>
    <property type="match status" value="1"/>
</dbReference>
<evidence type="ECO:0000259" key="10">
    <source>
        <dbReference type="PROSITE" id="PS50110"/>
    </source>
</evidence>
<feature type="domain" description="Response regulatory" evidence="10">
    <location>
        <begin position="12"/>
        <end position="129"/>
    </location>
</feature>
<evidence type="ECO:0000256" key="4">
    <source>
        <dbReference type="ARBA" id="ARBA00023012"/>
    </source>
</evidence>
<dbReference type="RefSeq" id="WP_076112905.1">
    <property type="nucleotide sequence ID" value="NZ_MPTB01000032.1"/>
</dbReference>
<dbReference type="SMART" id="SM00448">
    <property type="entry name" value="REC"/>
    <property type="match status" value="1"/>
</dbReference>
<dbReference type="InterPro" id="IPR009057">
    <property type="entry name" value="Homeodomain-like_sf"/>
</dbReference>
<feature type="modified residue" description="4-aspartylphosphate" evidence="8">
    <location>
        <position position="64"/>
    </location>
</feature>
<dbReference type="InterPro" id="IPR018060">
    <property type="entry name" value="HTH_AraC"/>
</dbReference>
<comment type="caution">
    <text evidence="11">The sequence shown here is derived from an EMBL/GenBank/DDBJ whole genome shotgun (WGS) entry which is preliminary data.</text>
</comment>
<dbReference type="PROSITE" id="PS00041">
    <property type="entry name" value="HTH_ARAC_FAMILY_1"/>
    <property type="match status" value="1"/>
</dbReference>
<dbReference type="SMART" id="SM00342">
    <property type="entry name" value="HTH_ARAC"/>
    <property type="match status" value="1"/>
</dbReference>
<dbReference type="SUPFAM" id="SSF46689">
    <property type="entry name" value="Homeodomain-like"/>
    <property type="match status" value="2"/>
</dbReference>
<keyword evidence="6" id="KW-0238">DNA-binding</keyword>
<protein>
    <recommendedName>
        <fullName evidence="13">DNA-binding response regulator</fullName>
    </recommendedName>
</protein>
<organism evidence="11 12">
    <name type="scientific">Paenibacillus borealis</name>
    <dbReference type="NCBI Taxonomy" id="160799"/>
    <lineage>
        <taxon>Bacteria</taxon>
        <taxon>Bacillati</taxon>
        <taxon>Bacillota</taxon>
        <taxon>Bacilli</taxon>
        <taxon>Bacillales</taxon>
        <taxon>Paenibacillaceae</taxon>
        <taxon>Paenibacillus</taxon>
    </lineage>
</organism>
<dbReference type="Gene3D" id="1.10.10.60">
    <property type="entry name" value="Homeodomain-like"/>
    <property type="match status" value="2"/>
</dbReference>
<accession>A0ABX3H2F7</accession>
<dbReference type="CDD" id="cd17536">
    <property type="entry name" value="REC_YesN-like"/>
    <property type="match status" value="1"/>
</dbReference>
<evidence type="ECO:0000256" key="7">
    <source>
        <dbReference type="ARBA" id="ARBA00023163"/>
    </source>
</evidence>
<keyword evidence="2" id="KW-0963">Cytoplasm</keyword>
<dbReference type="Pfam" id="PF00072">
    <property type="entry name" value="Response_reg"/>
    <property type="match status" value="1"/>
</dbReference>
<dbReference type="EMBL" id="MPTB01000032">
    <property type="protein sequence ID" value="OMD44547.1"/>
    <property type="molecule type" value="Genomic_DNA"/>
</dbReference>
<dbReference type="InterPro" id="IPR001789">
    <property type="entry name" value="Sig_transdc_resp-reg_receiver"/>
</dbReference>
<evidence type="ECO:0000313" key="11">
    <source>
        <dbReference type="EMBL" id="OMD44547.1"/>
    </source>
</evidence>
<feature type="domain" description="HTH araC/xylS-type" evidence="9">
    <location>
        <begin position="320"/>
        <end position="418"/>
    </location>
</feature>
<evidence type="ECO:0000313" key="12">
    <source>
        <dbReference type="Proteomes" id="UP000187412"/>
    </source>
</evidence>
<evidence type="ECO:0008006" key="13">
    <source>
        <dbReference type="Google" id="ProtNLM"/>
    </source>
</evidence>
<evidence type="ECO:0000256" key="1">
    <source>
        <dbReference type="ARBA" id="ARBA00004496"/>
    </source>
</evidence>
<dbReference type="SUPFAM" id="SSF52172">
    <property type="entry name" value="CheY-like"/>
    <property type="match status" value="1"/>
</dbReference>
<sequence length="427" mass="48812">MAKDLRRDLPLKVLIVDDEQLVRKGLRMTVDWGRHGMAVVGDAPNGILGWEKVVNHEPDIVITDIVMPEMDGIELAHKIRHRYPHVKILFLSCHRDFAYAQQGIQLGISDYIVKTSMGDEEMERCLDKIRRECELHLQNQSSMAASEDEMQIVMEWLRVQDISADERLVAKLNGDWSWMTRGGCIFHLYENGSANNSSFSMSDDKRKEYRNEVPSPIGPEPEPKTFLKIGEAFASGSPGRAFLPCPDGTVLLACHWAERDTAEHELLHLKSSRNPGLGWRLEGPVEGGVRWIEGVLRLLRLRAIERETRLVSRQHKEDILSAIDYINHHLHLDPRVGEIADRIGISRSYFSTVFKEATGSSLIDFLSQKKLERAQNLLAMTDYRMEEVAEKIGIGDVKYFAKWFKKSVGFAPGQYRQQTKRHQNPMN</sequence>
<dbReference type="PROSITE" id="PS50110">
    <property type="entry name" value="RESPONSE_REGULATORY"/>
    <property type="match status" value="1"/>
</dbReference>
<dbReference type="Proteomes" id="UP000187412">
    <property type="component" value="Unassembled WGS sequence"/>
</dbReference>
<evidence type="ECO:0000256" key="3">
    <source>
        <dbReference type="ARBA" id="ARBA00022553"/>
    </source>
</evidence>
<keyword evidence="12" id="KW-1185">Reference proteome</keyword>
<name>A0ABX3H2F7_PAEBO</name>
<dbReference type="InterPro" id="IPR018062">
    <property type="entry name" value="HTH_AraC-typ_CS"/>
</dbReference>
<dbReference type="Gene3D" id="3.40.50.2300">
    <property type="match status" value="1"/>
</dbReference>
<evidence type="ECO:0000256" key="2">
    <source>
        <dbReference type="ARBA" id="ARBA00022490"/>
    </source>
</evidence>
<reference evidence="11 12" key="1">
    <citation type="submission" date="2016-10" db="EMBL/GenBank/DDBJ databases">
        <title>Paenibacillus species isolates.</title>
        <authorList>
            <person name="Beno S.M."/>
        </authorList>
    </citation>
    <scope>NUCLEOTIDE SEQUENCE [LARGE SCALE GENOMIC DNA]</scope>
    <source>
        <strain evidence="11 12">FSL H7-0744</strain>
    </source>
</reference>
<keyword evidence="3 8" id="KW-0597">Phosphoprotein</keyword>
<dbReference type="PROSITE" id="PS01124">
    <property type="entry name" value="HTH_ARAC_FAMILY_2"/>
    <property type="match status" value="1"/>
</dbReference>
<evidence type="ECO:0000256" key="6">
    <source>
        <dbReference type="ARBA" id="ARBA00023125"/>
    </source>
</evidence>
<comment type="subcellular location">
    <subcellularLocation>
        <location evidence="1">Cytoplasm</location>
    </subcellularLocation>
</comment>
<evidence type="ECO:0000256" key="5">
    <source>
        <dbReference type="ARBA" id="ARBA00023015"/>
    </source>
</evidence>
<proteinExistence type="predicted"/>
<keyword evidence="7" id="KW-0804">Transcription</keyword>
<dbReference type="Pfam" id="PF12833">
    <property type="entry name" value="HTH_18"/>
    <property type="match status" value="1"/>
</dbReference>